<feature type="transmembrane region" description="Helical" evidence="1">
    <location>
        <begin position="116"/>
        <end position="136"/>
    </location>
</feature>
<dbReference type="InterPro" id="IPR020144">
    <property type="entry name" value="SpoVAB"/>
</dbReference>
<dbReference type="AlphaFoldDB" id="A0A1H8EN20"/>
<dbReference type="STRING" id="1173111.SAMN05444955_10764"/>
<accession>A0A1H8EN20</accession>
<proteinExistence type="predicted"/>
<feature type="transmembrane region" description="Helical" evidence="1">
    <location>
        <begin position="46"/>
        <end position="64"/>
    </location>
</feature>
<keyword evidence="3" id="KW-1185">Reference proteome</keyword>
<evidence type="ECO:0000313" key="2">
    <source>
        <dbReference type="EMBL" id="SEN20514.1"/>
    </source>
</evidence>
<protein>
    <submittedName>
        <fullName evidence="2">Stage V sporulation protein AB</fullName>
    </submittedName>
</protein>
<name>A0A1H8EN20_9BACL</name>
<reference evidence="2 3" key="1">
    <citation type="submission" date="2016-10" db="EMBL/GenBank/DDBJ databases">
        <authorList>
            <person name="de Groot N.N."/>
        </authorList>
    </citation>
    <scope>NUCLEOTIDE SEQUENCE [LARGE SCALE GENOMIC DNA]</scope>
    <source>
        <strain evidence="2 3">DSM 46701</strain>
    </source>
</reference>
<dbReference type="RefSeq" id="WP_089967775.1">
    <property type="nucleotide sequence ID" value="NZ_FOCQ01000007.1"/>
</dbReference>
<keyword evidence="1" id="KW-1133">Transmembrane helix</keyword>
<dbReference type="Proteomes" id="UP000199695">
    <property type="component" value="Unassembled WGS sequence"/>
</dbReference>
<dbReference type="EMBL" id="FOCQ01000007">
    <property type="protein sequence ID" value="SEN20514.1"/>
    <property type="molecule type" value="Genomic_DNA"/>
</dbReference>
<evidence type="ECO:0000256" key="1">
    <source>
        <dbReference type="SAM" id="Phobius"/>
    </source>
</evidence>
<evidence type="ECO:0000313" key="3">
    <source>
        <dbReference type="Proteomes" id="UP000199695"/>
    </source>
</evidence>
<dbReference type="Pfam" id="PF13782">
    <property type="entry name" value="SpoVAB"/>
    <property type="match status" value="1"/>
</dbReference>
<dbReference type="OrthoDB" id="9790504at2"/>
<organism evidence="2 3">
    <name type="scientific">Lihuaxuella thermophila</name>
    <dbReference type="NCBI Taxonomy" id="1173111"/>
    <lineage>
        <taxon>Bacteria</taxon>
        <taxon>Bacillati</taxon>
        <taxon>Bacillota</taxon>
        <taxon>Bacilli</taxon>
        <taxon>Bacillales</taxon>
        <taxon>Thermoactinomycetaceae</taxon>
        <taxon>Lihuaxuella</taxon>
    </lineage>
</organism>
<gene>
    <name evidence="2" type="ORF">SAMN05444955_10764</name>
</gene>
<feature type="transmembrane region" description="Helical" evidence="1">
    <location>
        <begin position="6"/>
        <end position="34"/>
    </location>
</feature>
<keyword evidence="1" id="KW-0472">Membrane</keyword>
<feature type="transmembrane region" description="Helical" evidence="1">
    <location>
        <begin position="76"/>
        <end position="96"/>
    </location>
</feature>
<sequence length="141" mass="15825">MELLYSLILIFIGLAGGIAVGSGFVAFITVLDIVPRLVQMTKAHRFIRGCEYSIVLGVLFFTWIDFRGWEMGFPDWATIPLGLTMGIFVGLLAAALTEVINVLPILAKRLRMQEHLLYLLMAMALGKVAGSIYQWMVFRVW</sequence>
<keyword evidence="1" id="KW-0812">Transmembrane</keyword>